<dbReference type="SUPFAM" id="SSF50630">
    <property type="entry name" value="Acid proteases"/>
    <property type="match status" value="1"/>
</dbReference>
<name>A0A9D5AG82_PEA</name>
<organism evidence="2 3">
    <name type="scientific">Pisum sativum</name>
    <name type="common">Garden pea</name>
    <name type="synonym">Lathyrus oleraceus</name>
    <dbReference type="NCBI Taxonomy" id="3888"/>
    <lineage>
        <taxon>Eukaryota</taxon>
        <taxon>Viridiplantae</taxon>
        <taxon>Streptophyta</taxon>
        <taxon>Embryophyta</taxon>
        <taxon>Tracheophyta</taxon>
        <taxon>Spermatophyta</taxon>
        <taxon>Magnoliopsida</taxon>
        <taxon>eudicotyledons</taxon>
        <taxon>Gunneridae</taxon>
        <taxon>Pentapetalae</taxon>
        <taxon>rosids</taxon>
        <taxon>fabids</taxon>
        <taxon>Fabales</taxon>
        <taxon>Fabaceae</taxon>
        <taxon>Papilionoideae</taxon>
        <taxon>50 kb inversion clade</taxon>
        <taxon>NPAAA clade</taxon>
        <taxon>Hologalegina</taxon>
        <taxon>IRL clade</taxon>
        <taxon>Fabeae</taxon>
        <taxon>Lathyrus</taxon>
    </lineage>
</organism>
<reference evidence="2 3" key="1">
    <citation type="journal article" date="2022" name="Nat. Genet.">
        <title>Improved pea reference genome and pan-genome highlight genomic features and evolutionary characteristics.</title>
        <authorList>
            <person name="Yang T."/>
            <person name="Liu R."/>
            <person name="Luo Y."/>
            <person name="Hu S."/>
            <person name="Wang D."/>
            <person name="Wang C."/>
            <person name="Pandey M.K."/>
            <person name="Ge S."/>
            <person name="Xu Q."/>
            <person name="Li N."/>
            <person name="Li G."/>
            <person name="Huang Y."/>
            <person name="Saxena R.K."/>
            <person name="Ji Y."/>
            <person name="Li M."/>
            <person name="Yan X."/>
            <person name="He Y."/>
            <person name="Liu Y."/>
            <person name="Wang X."/>
            <person name="Xiang C."/>
            <person name="Varshney R.K."/>
            <person name="Ding H."/>
            <person name="Gao S."/>
            <person name="Zong X."/>
        </authorList>
    </citation>
    <scope>NUCLEOTIDE SEQUENCE [LARGE SCALE GENOMIC DNA]</scope>
    <source>
        <strain evidence="2 3">cv. Zhongwan 6</strain>
    </source>
</reference>
<accession>A0A9D5AG82</accession>
<dbReference type="Gene3D" id="2.40.70.10">
    <property type="entry name" value="Acid Proteases"/>
    <property type="match status" value="1"/>
</dbReference>
<dbReference type="Proteomes" id="UP001058974">
    <property type="component" value="Chromosome 5"/>
</dbReference>
<protein>
    <recommendedName>
        <fullName evidence="4">Aspartic peptidase DDI1-type domain-containing protein</fullName>
    </recommendedName>
</protein>
<dbReference type="EMBL" id="JAMSHJ010000005">
    <property type="protein sequence ID" value="KAI5406629.1"/>
    <property type="molecule type" value="Genomic_DNA"/>
</dbReference>
<evidence type="ECO:0008006" key="4">
    <source>
        <dbReference type="Google" id="ProtNLM"/>
    </source>
</evidence>
<evidence type="ECO:0000256" key="1">
    <source>
        <dbReference type="SAM" id="MobiDB-lite"/>
    </source>
</evidence>
<feature type="compositionally biased region" description="Basic and acidic residues" evidence="1">
    <location>
        <begin position="61"/>
        <end position="84"/>
    </location>
</feature>
<comment type="caution">
    <text evidence="2">The sequence shown here is derived from an EMBL/GenBank/DDBJ whole genome shotgun (WGS) entry which is preliminary data.</text>
</comment>
<dbReference type="Gramene" id="Psat05G0310000-T1">
    <property type="protein sequence ID" value="KAI5406629.1"/>
    <property type="gene ID" value="KIW84_053100"/>
</dbReference>
<feature type="region of interest" description="Disordered" evidence="1">
    <location>
        <begin position="1"/>
        <end position="94"/>
    </location>
</feature>
<keyword evidence="3" id="KW-1185">Reference proteome</keyword>
<evidence type="ECO:0000313" key="2">
    <source>
        <dbReference type="EMBL" id="KAI5406629.1"/>
    </source>
</evidence>
<dbReference type="InterPro" id="IPR021109">
    <property type="entry name" value="Peptidase_aspartic_dom_sf"/>
</dbReference>
<gene>
    <name evidence="2" type="ORF">KIW84_053100</name>
</gene>
<dbReference type="AlphaFoldDB" id="A0A9D5AG82"/>
<dbReference type="PANTHER" id="PTHR33067:SF31">
    <property type="entry name" value="RNA-DIRECTED DNA POLYMERASE"/>
    <property type="match status" value="1"/>
</dbReference>
<feature type="compositionally biased region" description="Polar residues" evidence="1">
    <location>
        <begin position="1"/>
        <end position="25"/>
    </location>
</feature>
<dbReference type="CDD" id="cd00303">
    <property type="entry name" value="retropepsin_like"/>
    <property type="match status" value="1"/>
</dbReference>
<sequence length="290" mass="32242">MLETQISQVSQQQAPTASPTGTLPGQPQPNPKSHAHAIILRSGTKVEGPVDPRTENQNSKKSTEEESKPKEKEESNKEIVEKTEPYVPPPPYKPPIPYPQRLIKTKDAGQFKKFVDLLKQLNVTIPFTEAITQMPSYANAIIQNMPPKLKDPGSFSIPCHIGKFVIDKALCDLGAGISVMPLSICKKLELGELRPTKMSVQLADRSVRYPVGILENIPVRIGQFYIPTDFIIMDIREDEVTPIILGRPFLATVGAIIYVKRGRLTFEVGEEKIEFILSKFLKAPAIEDTC</sequence>
<evidence type="ECO:0000313" key="3">
    <source>
        <dbReference type="Proteomes" id="UP001058974"/>
    </source>
</evidence>
<dbReference type="PANTHER" id="PTHR33067">
    <property type="entry name" value="RNA-DIRECTED DNA POLYMERASE-RELATED"/>
    <property type="match status" value="1"/>
</dbReference>
<proteinExistence type="predicted"/>